<dbReference type="Gene3D" id="2.120.10.10">
    <property type="match status" value="2"/>
</dbReference>
<dbReference type="EMBL" id="FQUU01000013">
    <property type="protein sequence ID" value="SHF56047.1"/>
    <property type="molecule type" value="Genomic_DNA"/>
</dbReference>
<dbReference type="SUPFAM" id="SSF50939">
    <property type="entry name" value="Sialidases"/>
    <property type="match status" value="1"/>
</dbReference>
<dbReference type="RefSeq" id="WP_072836104.1">
    <property type="nucleotide sequence ID" value="NZ_FQUU01000013.1"/>
</dbReference>
<dbReference type="Proteomes" id="UP000184048">
    <property type="component" value="Unassembled WGS sequence"/>
</dbReference>
<accession>A0A1M5CN56</accession>
<dbReference type="CDD" id="cd15482">
    <property type="entry name" value="Sialidase_non-viral"/>
    <property type="match status" value="1"/>
</dbReference>
<protein>
    <submittedName>
        <fullName evidence="1">BNR repeat-like domain-containing protein</fullName>
    </submittedName>
</protein>
<dbReference type="InterPro" id="IPR036278">
    <property type="entry name" value="Sialidase_sf"/>
</dbReference>
<name>A0A1M5CN56_9BACT</name>
<dbReference type="STRING" id="1121884.SAMN02745131_02951"/>
<evidence type="ECO:0000313" key="1">
    <source>
        <dbReference type="EMBL" id="SHF56047.1"/>
    </source>
</evidence>
<organism evidence="1 2">
    <name type="scientific">Flavisolibacter ginsengisoli DSM 18119</name>
    <dbReference type="NCBI Taxonomy" id="1121884"/>
    <lineage>
        <taxon>Bacteria</taxon>
        <taxon>Pseudomonadati</taxon>
        <taxon>Bacteroidota</taxon>
        <taxon>Chitinophagia</taxon>
        <taxon>Chitinophagales</taxon>
        <taxon>Chitinophagaceae</taxon>
        <taxon>Flavisolibacter</taxon>
    </lineage>
</organism>
<dbReference type="PROSITE" id="PS51257">
    <property type="entry name" value="PROKAR_LIPOPROTEIN"/>
    <property type="match status" value="1"/>
</dbReference>
<reference evidence="1 2" key="1">
    <citation type="submission" date="2016-11" db="EMBL/GenBank/DDBJ databases">
        <authorList>
            <person name="Jaros S."/>
            <person name="Januszkiewicz K."/>
            <person name="Wedrychowicz H."/>
        </authorList>
    </citation>
    <scope>NUCLEOTIDE SEQUENCE [LARGE SCALE GENOMIC DNA]</scope>
    <source>
        <strain evidence="1 2">DSM 18119</strain>
    </source>
</reference>
<dbReference type="AlphaFoldDB" id="A0A1M5CN56"/>
<dbReference type="OrthoDB" id="9764969at2"/>
<evidence type="ECO:0000313" key="2">
    <source>
        <dbReference type="Proteomes" id="UP000184048"/>
    </source>
</evidence>
<keyword evidence="2" id="KW-1185">Reference proteome</keyword>
<gene>
    <name evidence="1" type="ORF">SAMN02745131_02951</name>
</gene>
<proteinExistence type="predicted"/>
<sequence>MKQLLIIFIISTITISSCQTGNNKMSGNAGNFLQVDSLPGECPYLAKDNNGNIIMSWIRSLNDSTHILCYAVSKDQGKTFSPGKEVPSSTNIEPHSENLPKIIYKPSGEVMALWGAAYPNPKNKYSGLVYYSQSFDAGKTWTTSRPLVDDEKSYDQRYYDVAMLQNGEIGIIWLDNRKTTTKEGSGLYFASTSGRSGFTSGGLISQPCCQCCRTDLFVDTHGQVHVLYRGIIQDSIRDMVHIVSTDGGKSFSQPKRISKDNWVLNACPHTGPTMTENKEGIHFAWYTGGKNKGCFYNQSTDNGKSFSTPESISSMGSHPQAATMANGNIVISWDETLKTDTSINKRIGIEMRAQGGKFLKKKFITPDSGSCSYPVVTALDDNKCLVAYSRKQGKNTFVSYQVVE</sequence>